<dbReference type="RefSeq" id="WP_220500280.1">
    <property type="nucleotide sequence ID" value="NZ_JACJII010000001.1"/>
</dbReference>
<dbReference type="SMART" id="SM00530">
    <property type="entry name" value="HTH_XRE"/>
    <property type="match status" value="1"/>
</dbReference>
<reference evidence="2 3" key="1">
    <citation type="submission" date="2020-08" db="EMBL/GenBank/DDBJ databases">
        <title>Sequencing the genomes of 1000 actinobacteria strains.</title>
        <authorList>
            <person name="Klenk H.-P."/>
        </authorList>
    </citation>
    <scope>NUCLEOTIDE SEQUENCE [LARGE SCALE GENOMIC DNA]</scope>
    <source>
        <strain evidence="2 3">DSM 45823</strain>
    </source>
</reference>
<dbReference type="Pfam" id="PF13560">
    <property type="entry name" value="HTH_31"/>
    <property type="match status" value="1"/>
</dbReference>
<dbReference type="Gene3D" id="1.10.260.40">
    <property type="entry name" value="lambda repressor-like DNA-binding domains"/>
    <property type="match status" value="1"/>
</dbReference>
<evidence type="ECO:0000313" key="3">
    <source>
        <dbReference type="Proteomes" id="UP000539313"/>
    </source>
</evidence>
<evidence type="ECO:0000313" key="2">
    <source>
        <dbReference type="EMBL" id="MBA9005936.1"/>
    </source>
</evidence>
<dbReference type="AlphaFoldDB" id="A0A7W3N1R7"/>
<name>A0A7W3N1R7_9ACTN</name>
<dbReference type="SUPFAM" id="SSF47413">
    <property type="entry name" value="lambda repressor-like DNA-binding domains"/>
    <property type="match status" value="1"/>
</dbReference>
<dbReference type="CDD" id="cd00093">
    <property type="entry name" value="HTH_XRE"/>
    <property type="match status" value="1"/>
</dbReference>
<sequence>MDDQLWSTPEMRQARASGDVGAIVRLTRQARRLTLAQLGALCGYSASQVSRYERGVAPLTDVVVLRRFADALQIPPHLLGLAPAPGPAGGAAGTAAAGGVTVARGGGREGGDDPVRRRQLLANLAVTAAAAVGPCLPAPVTVQPVDTGELLVGRLRDTMLGLHPQPPAPLPVDRLRALLTTALSDFHACRYGRLADVLPRLLAHAHATTADDRDDREAAAVLAQTYILATRMLIKLDDPQLGWMAADRARLLASAADQPLTAAEAARNLAILARRAGWYDQAASLVLSAADTIGLRADDPAHTAERGLLLMSAAYTLAKQGDRSGMRELTDDAAAIAGRLGAARGGTLLRDHGGGFSAAAVALHRISAEYSAGDPGAAIAAGRSIHPGSLPTVERRARYHTDMARAFAQWGRREECLRALLAAERAAPEETHARPAVRDLVSGLLLSGRTSPPLRGLAARCGIT</sequence>
<dbReference type="Proteomes" id="UP000539313">
    <property type="component" value="Unassembled WGS sequence"/>
</dbReference>
<dbReference type="PROSITE" id="PS50943">
    <property type="entry name" value="HTH_CROC1"/>
    <property type="match status" value="1"/>
</dbReference>
<dbReference type="InterPro" id="IPR010982">
    <property type="entry name" value="Lambda_DNA-bd_dom_sf"/>
</dbReference>
<gene>
    <name evidence="2" type="ORF">HNR21_004818</name>
</gene>
<accession>A0A7W3N1R7</accession>
<evidence type="ECO:0000259" key="1">
    <source>
        <dbReference type="PROSITE" id="PS50943"/>
    </source>
</evidence>
<proteinExistence type="predicted"/>
<protein>
    <recommendedName>
        <fullName evidence="1">HTH cro/C1-type domain-containing protein</fullName>
    </recommendedName>
</protein>
<comment type="caution">
    <text evidence="2">The sequence shown here is derived from an EMBL/GenBank/DDBJ whole genome shotgun (WGS) entry which is preliminary data.</text>
</comment>
<dbReference type="EMBL" id="JACJII010000001">
    <property type="protein sequence ID" value="MBA9005936.1"/>
    <property type="molecule type" value="Genomic_DNA"/>
</dbReference>
<dbReference type="InterPro" id="IPR001387">
    <property type="entry name" value="Cro/C1-type_HTH"/>
</dbReference>
<keyword evidence="3" id="KW-1185">Reference proteome</keyword>
<feature type="domain" description="HTH cro/C1-type" evidence="1">
    <location>
        <begin position="24"/>
        <end position="79"/>
    </location>
</feature>
<organism evidence="2 3">
    <name type="scientific">Thermomonospora cellulosilytica</name>
    <dbReference type="NCBI Taxonomy" id="1411118"/>
    <lineage>
        <taxon>Bacteria</taxon>
        <taxon>Bacillati</taxon>
        <taxon>Actinomycetota</taxon>
        <taxon>Actinomycetes</taxon>
        <taxon>Streptosporangiales</taxon>
        <taxon>Thermomonosporaceae</taxon>
        <taxon>Thermomonospora</taxon>
    </lineage>
</organism>
<dbReference type="GO" id="GO:0003677">
    <property type="term" value="F:DNA binding"/>
    <property type="evidence" value="ECO:0007669"/>
    <property type="project" value="InterPro"/>
</dbReference>